<gene>
    <name evidence="2" type="ORF">HMPREF9453_01271</name>
</gene>
<reference evidence="2 3" key="1">
    <citation type="submission" date="2011-11" db="EMBL/GenBank/DDBJ databases">
        <title>The Genome Sequence of Dialister succinatiphilus YIT 11850.</title>
        <authorList>
            <consortium name="The Broad Institute Genome Sequencing Platform"/>
            <person name="Earl A."/>
            <person name="Ward D."/>
            <person name="Feldgarden M."/>
            <person name="Gevers D."/>
            <person name="Morotomi M."/>
            <person name="Young S.K."/>
            <person name="Zeng Q."/>
            <person name="Gargeya S."/>
            <person name="Fitzgerald M."/>
            <person name="Haas B."/>
            <person name="Abouelleil A."/>
            <person name="Alvarado L."/>
            <person name="Arachchi H.M."/>
            <person name="Berlin A."/>
            <person name="Brown A."/>
            <person name="Chapman S.B."/>
            <person name="Dunbar C."/>
            <person name="Gearin G."/>
            <person name="Goldberg J."/>
            <person name="Griggs A."/>
            <person name="Gujja S."/>
            <person name="Heiman D."/>
            <person name="Howarth C."/>
            <person name="Lui A."/>
            <person name="MacDonald P.J.P."/>
            <person name="Montmayeur A."/>
            <person name="Murphy C."/>
            <person name="Neiman D."/>
            <person name="Pearson M."/>
            <person name="Priest M."/>
            <person name="Roberts A."/>
            <person name="Saif S."/>
            <person name="Shea T."/>
            <person name="Sisk P."/>
            <person name="Stolte C."/>
            <person name="Sykes S."/>
            <person name="Wortman J."/>
            <person name="Nusbaum C."/>
            <person name="Birren B."/>
        </authorList>
    </citation>
    <scope>NUCLEOTIDE SEQUENCE [LARGE SCALE GENOMIC DNA]</scope>
    <source>
        <strain evidence="2 3">YIT 11850</strain>
    </source>
</reference>
<dbReference type="HOGENOM" id="CLU_2805549_0_0_9"/>
<organism evidence="2 3">
    <name type="scientific">Dialister succinatiphilus YIT 11850</name>
    <dbReference type="NCBI Taxonomy" id="742743"/>
    <lineage>
        <taxon>Bacteria</taxon>
        <taxon>Bacillati</taxon>
        <taxon>Bacillota</taxon>
        <taxon>Negativicutes</taxon>
        <taxon>Veillonellales</taxon>
        <taxon>Veillonellaceae</taxon>
        <taxon>Dialister</taxon>
    </lineage>
</organism>
<evidence type="ECO:0000313" key="2">
    <source>
        <dbReference type="EMBL" id="EHO62679.1"/>
    </source>
</evidence>
<protein>
    <submittedName>
        <fullName evidence="2">Uncharacterized protein</fullName>
    </submittedName>
</protein>
<dbReference type="EMBL" id="ADLT01000045">
    <property type="protein sequence ID" value="EHO62679.1"/>
    <property type="molecule type" value="Genomic_DNA"/>
</dbReference>
<accession>H1D0Y3</accession>
<dbReference type="AlphaFoldDB" id="H1D0Y3"/>
<dbReference type="PATRIC" id="fig|742743.3.peg.1291"/>
<evidence type="ECO:0000313" key="3">
    <source>
        <dbReference type="Proteomes" id="UP000003277"/>
    </source>
</evidence>
<feature type="region of interest" description="Disordered" evidence="1">
    <location>
        <begin position="43"/>
        <end position="67"/>
    </location>
</feature>
<comment type="caution">
    <text evidence="2">The sequence shown here is derived from an EMBL/GenBank/DDBJ whole genome shotgun (WGS) entry which is preliminary data.</text>
</comment>
<proteinExistence type="predicted"/>
<dbReference type="Proteomes" id="UP000003277">
    <property type="component" value="Unassembled WGS sequence"/>
</dbReference>
<evidence type="ECO:0000256" key="1">
    <source>
        <dbReference type="SAM" id="MobiDB-lite"/>
    </source>
</evidence>
<sequence length="67" mass="7741">MKTKIILLLVLLLIGLGDWSEHHFTCAAEEAQLLPISYTDEEIGRKEKKKPADTKRAEEKDKTDFQR</sequence>
<name>H1D0Y3_9FIRM</name>
<keyword evidence="3" id="KW-1185">Reference proteome</keyword>